<dbReference type="Gene3D" id="2.60.40.10">
    <property type="entry name" value="Immunoglobulins"/>
    <property type="match status" value="1"/>
</dbReference>
<keyword evidence="2" id="KW-1185">Reference proteome</keyword>
<dbReference type="InterPro" id="IPR013783">
    <property type="entry name" value="Ig-like_fold"/>
</dbReference>
<dbReference type="NCBIfam" id="NF033708">
    <property type="entry name" value="T9SS_Cterm_ChiA"/>
    <property type="match status" value="1"/>
</dbReference>
<evidence type="ECO:0008006" key="3">
    <source>
        <dbReference type="Google" id="ProtNLM"/>
    </source>
</evidence>
<name>A0ABQ1HAQ0_9FLAO</name>
<dbReference type="Proteomes" id="UP000658793">
    <property type="component" value="Unassembled WGS sequence"/>
</dbReference>
<dbReference type="EMBL" id="BMGA01000001">
    <property type="protein sequence ID" value="GGA66760.1"/>
    <property type="molecule type" value="Genomic_DNA"/>
</dbReference>
<protein>
    <recommendedName>
        <fullName evidence="3">Ig-like domain-containing protein</fullName>
    </recommendedName>
</protein>
<evidence type="ECO:0000313" key="1">
    <source>
        <dbReference type="EMBL" id="GGA66760.1"/>
    </source>
</evidence>
<proteinExistence type="predicted"/>
<evidence type="ECO:0000313" key="2">
    <source>
        <dbReference type="Proteomes" id="UP000658793"/>
    </source>
</evidence>
<sequence length="1191" mass="125106">MRLILPKKFFFIFLIVLFFSVEGFSQTYTITGNVNASSYSCSTFSGYNVISIGNGTTTTVLTINSGFDLSCLGQINFVVKNNATILFENGANDRITLAEGSTITINSGANIDGGNQCTASDRIYIGGLLVSTCNGQANSNSSFDDLESLGGTGSVNSNSPVCVGSSINLTATPPPNGTFTYSWTGPNSFTSTSQNPTFTATASSGGEYNVVMTRTSDSKKAYGRVAVTVNSLPTVAAIGGEATTVCVNTSTSAFTNTTSGGTWSITNGTGTASITTGGVVTGMTAGTVTVNYTISNGTCSNTVTKSLTVNALPSAGLTSSDADNTFCSGTSVTFTATGGTNYNFRVGGSSVQNSTSSTYTTTALTNGQVVDVIVTNASGCTATSLGITNTVNNLPSAGLTSSDTDNTFCTGTSVIFTATGGTNYNFRVGGSSVQNGTSSTYTTTVLTNGQVVDVIVTNASGCTATSSGITNTVNALPTAGLTSSDADNTFCSGTSVTFTATGGTNYDFRIGGSSVQNGAVSTYITTVLTNGQVVDVIVTNTSGCTTTSSGITNTVNSLPSTPTAGTPTNPTCTVPTGSVVLSNLPASGTITRTGSYSNDSYVITGGGSQLITDLLPGVYYFAVTNGSCTSNTVTVTIVAPETNTWSGSWSNGAPTINQRLVFASDYTNANDVDIEGCSCQVTGTTIVTIKSGRTLKIENGVEVQPNAKLIFENDASLVQMNDAAVNSGNINYKRHTGFVKRYDFTYWSSPVTSLVDPQTLKKLSPNTLFDKYYSYSPTSGWKIEYNGTAIMEKGRGYIIRAPQTFSITVPAVDTAPEFVGVPNNGLVSYEVPSSLVNLIGNPYPSAIDADKFIAANSTSLEGTLYFWTHNTSPSKDIAGDAIYNYTTNDYVTYNKTGGVNLATGKIAAGQSFFAPSTATGGTVVFNNAMRYTDGQSNYDNSQFYKLSSTSKTTAKATAETEKSRIWLNLTNKEGAYKQMLIGYIAGATNDYDRGFDGVSYDGNQYVDFYSVNQGTKLSIQGRAVPFVKQDSVALGYKSTIVGEFQISIDHTDGVLSSQNVFLEDKDLNILHDLKKGAYTFSTVKGTFKNRFVLRYVDKNAVEPEPVIETPQVDEVDKTIMVSVNNNEITVSSSEDLISKIIIYDVSGKIIYQKENVSANDFVIQNLLSSQQLLLVSLVLENGKTIATKVLY</sequence>
<dbReference type="RefSeq" id="WP_188491978.1">
    <property type="nucleotide sequence ID" value="NZ_BMGA01000001.1"/>
</dbReference>
<comment type="caution">
    <text evidence="1">The sequence shown here is derived from an EMBL/GenBank/DDBJ whole genome shotgun (WGS) entry which is preliminary data.</text>
</comment>
<reference evidence="2" key="1">
    <citation type="journal article" date="2019" name="Int. J. Syst. Evol. Microbiol.">
        <title>The Global Catalogue of Microorganisms (GCM) 10K type strain sequencing project: providing services to taxonomists for standard genome sequencing and annotation.</title>
        <authorList>
            <consortium name="The Broad Institute Genomics Platform"/>
            <consortium name="The Broad Institute Genome Sequencing Center for Infectious Disease"/>
            <person name="Wu L."/>
            <person name="Ma J."/>
        </authorList>
    </citation>
    <scope>NUCLEOTIDE SEQUENCE [LARGE SCALE GENOMIC DNA]</scope>
    <source>
        <strain evidence="2">CGMCC 1.12811</strain>
    </source>
</reference>
<gene>
    <name evidence="1" type="ORF">GCM10008015_04310</name>
</gene>
<dbReference type="SUPFAM" id="SSF49299">
    <property type="entry name" value="PKD domain"/>
    <property type="match status" value="1"/>
</dbReference>
<dbReference type="InterPro" id="IPR035986">
    <property type="entry name" value="PKD_dom_sf"/>
</dbReference>
<organism evidence="1 2">
    <name type="scientific">Flavobacterium palustre</name>
    <dbReference type="NCBI Taxonomy" id="1476463"/>
    <lineage>
        <taxon>Bacteria</taxon>
        <taxon>Pseudomonadati</taxon>
        <taxon>Bacteroidota</taxon>
        <taxon>Flavobacteriia</taxon>
        <taxon>Flavobacteriales</taxon>
        <taxon>Flavobacteriaceae</taxon>
        <taxon>Flavobacterium</taxon>
    </lineage>
</organism>
<accession>A0ABQ1HAQ0</accession>